<accession>A0A162ZSD1</accession>
<reference evidence="3" key="3">
    <citation type="submission" date="2017-04" db="EMBL/GenBank/DDBJ databases">
        <title>Kefir bacterial isolates.</title>
        <authorList>
            <person name="Kim Y."/>
            <person name="Blasche S."/>
            <person name="Patil K.R."/>
        </authorList>
    </citation>
    <scope>NUCLEOTIDE SEQUENCE [LARGE SCALE GENOMIC DNA]</scope>
    <source>
        <strain evidence="3">OG2</strain>
    </source>
</reference>
<feature type="compositionally biased region" description="Pro residues" evidence="1">
    <location>
        <begin position="185"/>
        <end position="194"/>
    </location>
</feature>
<dbReference type="Proteomes" id="UP000386281">
    <property type="component" value="Unassembled WGS sequence"/>
</dbReference>
<evidence type="ECO:0000313" key="4">
    <source>
        <dbReference type="EMBL" id="VEW12318.1"/>
    </source>
</evidence>
<dbReference type="EMBL" id="LQQR01000023">
    <property type="protein sequence ID" value="KZE18149.1"/>
    <property type="molecule type" value="Genomic_DNA"/>
</dbReference>
<reference evidence="2" key="2">
    <citation type="submission" date="2016-01" db="EMBL/GenBank/DDBJ databases">
        <authorList>
            <person name="Hong K.W."/>
        </authorList>
    </citation>
    <scope>NUCLEOTIDE SEQUENCE</scope>
    <source>
        <strain evidence="2">M40</strain>
    </source>
</reference>
<dbReference type="GeneID" id="99773043"/>
<organism evidence="3">
    <name type="scientific">Brevibacterium casei</name>
    <dbReference type="NCBI Taxonomy" id="33889"/>
    <lineage>
        <taxon>Bacteria</taxon>
        <taxon>Bacillati</taxon>
        <taxon>Actinomycetota</taxon>
        <taxon>Actinomycetes</taxon>
        <taxon>Micrococcales</taxon>
        <taxon>Brevibacteriaceae</taxon>
        <taxon>Brevibacterium</taxon>
    </lineage>
</organism>
<gene>
    <name evidence="2" type="ORF">AVW13_01615</name>
    <name evidence="3" type="ORF">B8X04_03820</name>
    <name evidence="4" type="ORF">NCTC12391_01415</name>
</gene>
<evidence type="ECO:0000256" key="1">
    <source>
        <dbReference type="SAM" id="MobiDB-lite"/>
    </source>
</evidence>
<name>A0A162ZSD1_9MICO</name>
<proteinExistence type="predicted"/>
<evidence type="ECO:0000313" key="5">
    <source>
        <dbReference type="Proteomes" id="UP000076612"/>
    </source>
</evidence>
<reference evidence="4 6" key="4">
    <citation type="submission" date="2019-02" db="EMBL/GenBank/DDBJ databases">
        <authorList>
            <consortium name="Pathogen Informatics"/>
        </authorList>
    </citation>
    <scope>NUCLEOTIDE SEQUENCE [LARGE SCALE GENOMIC DNA]</scope>
    <source>
        <strain evidence="4 6">3012STDY7078520</strain>
    </source>
</reference>
<dbReference type="Proteomes" id="UP000216867">
    <property type="component" value="Unassembled WGS sequence"/>
</dbReference>
<feature type="region of interest" description="Disordered" evidence="1">
    <location>
        <begin position="174"/>
        <end position="194"/>
    </location>
</feature>
<evidence type="ECO:0000313" key="6">
    <source>
        <dbReference type="Proteomes" id="UP000386281"/>
    </source>
</evidence>
<dbReference type="Proteomes" id="UP000076612">
    <property type="component" value="Unassembled WGS sequence"/>
</dbReference>
<protein>
    <recommendedName>
        <fullName evidence="7">AbiEi antitoxin C-terminal domain-containing protein</fullName>
    </recommendedName>
</protein>
<dbReference type="AlphaFoldDB" id="A0A162ZSD1"/>
<dbReference type="EMBL" id="NCWY01000003">
    <property type="protein sequence ID" value="PAK96443.1"/>
    <property type="molecule type" value="Genomic_DNA"/>
</dbReference>
<evidence type="ECO:0008006" key="7">
    <source>
        <dbReference type="Google" id="ProtNLM"/>
    </source>
</evidence>
<evidence type="ECO:0000313" key="3">
    <source>
        <dbReference type="EMBL" id="PAK96443.1"/>
    </source>
</evidence>
<sequence length="194" mass="21870">MEDIFRLRDYGYEQLTELTLDGLLVPLTETTWVRSGAVLGPEDRISALAAQIPARLVVSHSTAWWVHVGLGRAPSPLTFTTHPRRRVLDQDGAVVHELNLGRGDWETIAGLPVTTPMRTLYDLLLPHVRRPEAGSARAVAEIIDEVPPAMRTRFRLYLDGVSRRPYAAQMREVVDRRGHTSTPWPRAPQPPEMR</sequence>
<evidence type="ECO:0000313" key="2">
    <source>
        <dbReference type="EMBL" id="KZE18149.1"/>
    </source>
</evidence>
<dbReference type="RefSeq" id="WP_009377135.1">
    <property type="nucleotide sequence ID" value="NZ_CAACXN010000014.1"/>
</dbReference>
<reference evidence="5" key="1">
    <citation type="submission" date="2016-01" db="EMBL/GenBank/DDBJ databases">
        <title>Draft genome of Chromobacterium sp. F49.</title>
        <authorList>
            <person name="Hong K.W."/>
        </authorList>
    </citation>
    <scope>NUCLEOTIDE SEQUENCE [LARGE SCALE GENOMIC DNA]</scope>
    <source>
        <strain evidence="5">M40</strain>
    </source>
</reference>
<dbReference type="EMBL" id="CAACXN010000014">
    <property type="protein sequence ID" value="VEW12318.1"/>
    <property type="molecule type" value="Genomic_DNA"/>
</dbReference>